<evidence type="ECO:0000313" key="5">
    <source>
        <dbReference type="Proteomes" id="UP000663829"/>
    </source>
</evidence>
<gene>
    <name evidence="2" type="ORF">GPM918_LOCUS1122</name>
    <name evidence="1" type="ORF">OVA965_LOCUS1700</name>
    <name evidence="4" type="ORF">SRO942_LOCUS1122</name>
    <name evidence="3" type="ORF">TMI583_LOCUS1700</name>
</gene>
<proteinExistence type="predicted"/>
<dbReference type="Proteomes" id="UP000677228">
    <property type="component" value="Unassembled WGS sequence"/>
</dbReference>
<evidence type="ECO:0000313" key="3">
    <source>
        <dbReference type="EMBL" id="CAF3523510.1"/>
    </source>
</evidence>
<dbReference type="Proteomes" id="UP000681722">
    <property type="component" value="Unassembled WGS sequence"/>
</dbReference>
<sequence length="313" mass="35541">MTSSLTLFSNDKLYQESIETKVQTVHTGRKVNINKMVYEKVQSCNGNETVDEQRSHVSLSKYSAFKKPMTVNSMKTLVLNELRDYFANKNTKNQNKVKTKSKMYQVQPVVNIEQAITSVNENKVTKNLVNLSINNFEKNNSGKTITNYLYSRKLVPLTSFYTQQSQVPAISYIERFQTSSTLTKSSIITIGVAILTSTSLLSYTIDQRKYLLSLLGDTLFYSTSFAFGLLGAKIVNHTDPIHMQHFGDILTKSLLLHTFLTMMDGECQSVHLNFYSKQKSLTRVLTGALHLIAGFTTNFDRKNEIKLQHNNRA</sequence>
<accession>A0A813PZE4</accession>
<dbReference type="EMBL" id="CAJOBA010000330">
    <property type="protein sequence ID" value="CAF3523510.1"/>
    <property type="molecule type" value="Genomic_DNA"/>
</dbReference>
<evidence type="ECO:0000313" key="1">
    <source>
        <dbReference type="EMBL" id="CAF0745588.1"/>
    </source>
</evidence>
<reference evidence="2" key="1">
    <citation type="submission" date="2021-02" db="EMBL/GenBank/DDBJ databases">
        <authorList>
            <person name="Nowell W R."/>
        </authorList>
    </citation>
    <scope>NUCLEOTIDE SEQUENCE</scope>
</reference>
<comment type="caution">
    <text evidence="2">The sequence shown here is derived from an EMBL/GenBank/DDBJ whole genome shotgun (WGS) entry which is preliminary data.</text>
</comment>
<organism evidence="2 5">
    <name type="scientific">Didymodactylos carnosus</name>
    <dbReference type="NCBI Taxonomy" id="1234261"/>
    <lineage>
        <taxon>Eukaryota</taxon>
        <taxon>Metazoa</taxon>
        <taxon>Spiralia</taxon>
        <taxon>Gnathifera</taxon>
        <taxon>Rotifera</taxon>
        <taxon>Eurotatoria</taxon>
        <taxon>Bdelloidea</taxon>
        <taxon>Philodinida</taxon>
        <taxon>Philodinidae</taxon>
        <taxon>Didymodactylos</taxon>
    </lineage>
</organism>
<dbReference type="EMBL" id="CAJNOK010000330">
    <property type="protein sequence ID" value="CAF0745588.1"/>
    <property type="molecule type" value="Genomic_DNA"/>
</dbReference>
<protein>
    <submittedName>
        <fullName evidence="2">Uncharacterized protein</fullName>
    </submittedName>
</protein>
<dbReference type="EMBL" id="CAJOBC010000099">
    <property type="protein sequence ID" value="CAF3536481.1"/>
    <property type="molecule type" value="Genomic_DNA"/>
</dbReference>
<name>A0A813PZE4_9BILA</name>
<dbReference type="AlphaFoldDB" id="A0A813PZE4"/>
<dbReference type="EMBL" id="CAJNOQ010000099">
    <property type="protein sequence ID" value="CAF0756174.1"/>
    <property type="molecule type" value="Genomic_DNA"/>
</dbReference>
<dbReference type="Proteomes" id="UP000663829">
    <property type="component" value="Unassembled WGS sequence"/>
</dbReference>
<dbReference type="Proteomes" id="UP000682733">
    <property type="component" value="Unassembled WGS sequence"/>
</dbReference>
<evidence type="ECO:0000313" key="4">
    <source>
        <dbReference type="EMBL" id="CAF3536481.1"/>
    </source>
</evidence>
<keyword evidence="5" id="KW-1185">Reference proteome</keyword>
<evidence type="ECO:0000313" key="2">
    <source>
        <dbReference type="EMBL" id="CAF0756174.1"/>
    </source>
</evidence>